<accession>A0ACA9NQ04</accession>
<sequence length="65" mass="7403">MTASPVTSTWQSSPIKDLQQRLKNNSLECSFPLDLSQELLLFDFVVKLLHKPTKLVKSDTRNNSN</sequence>
<organism evidence="1 2">
    <name type="scientific">Acaulospora colombiana</name>
    <dbReference type="NCBI Taxonomy" id="27376"/>
    <lineage>
        <taxon>Eukaryota</taxon>
        <taxon>Fungi</taxon>
        <taxon>Fungi incertae sedis</taxon>
        <taxon>Mucoromycota</taxon>
        <taxon>Glomeromycotina</taxon>
        <taxon>Glomeromycetes</taxon>
        <taxon>Diversisporales</taxon>
        <taxon>Acaulosporaceae</taxon>
        <taxon>Acaulospora</taxon>
    </lineage>
</organism>
<dbReference type="Proteomes" id="UP000789525">
    <property type="component" value="Unassembled WGS sequence"/>
</dbReference>
<reference evidence="1" key="1">
    <citation type="submission" date="2021-06" db="EMBL/GenBank/DDBJ databases">
        <authorList>
            <person name="Kallberg Y."/>
            <person name="Tangrot J."/>
            <person name="Rosling A."/>
        </authorList>
    </citation>
    <scope>NUCLEOTIDE SEQUENCE</scope>
    <source>
        <strain evidence="1">CL356</strain>
    </source>
</reference>
<name>A0ACA9NQ04_9GLOM</name>
<gene>
    <name evidence="1" type="ORF">ACOLOM_LOCUS8572</name>
</gene>
<feature type="non-terminal residue" evidence="1">
    <location>
        <position position="65"/>
    </location>
</feature>
<proteinExistence type="predicted"/>
<evidence type="ECO:0000313" key="1">
    <source>
        <dbReference type="EMBL" id="CAG8660454.1"/>
    </source>
</evidence>
<dbReference type="EMBL" id="CAJVPT010022511">
    <property type="protein sequence ID" value="CAG8660454.1"/>
    <property type="molecule type" value="Genomic_DNA"/>
</dbReference>
<protein>
    <submittedName>
        <fullName evidence="1">4770_t:CDS:1</fullName>
    </submittedName>
</protein>
<comment type="caution">
    <text evidence="1">The sequence shown here is derived from an EMBL/GenBank/DDBJ whole genome shotgun (WGS) entry which is preliminary data.</text>
</comment>
<evidence type="ECO:0000313" key="2">
    <source>
        <dbReference type="Proteomes" id="UP000789525"/>
    </source>
</evidence>
<keyword evidence="2" id="KW-1185">Reference proteome</keyword>